<feature type="coiled-coil region" evidence="1">
    <location>
        <begin position="429"/>
        <end position="520"/>
    </location>
</feature>
<feature type="region of interest" description="Disordered" evidence="2">
    <location>
        <begin position="19"/>
        <end position="58"/>
    </location>
</feature>
<reference evidence="3" key="1">
    <citation type="submission" date="2021-01" db="EMBL/GenBank/DDBJ databases">
        <authorList>
            <consortium name="Genoscope - CEA"/>
            <person name="William W."/>
        </authorList>
    </citation>
    <scope>NUCLEOTIDE SEQUENCE</scope>
</reference>
<dbReference type="EMBL" id="CAJJDO010000063">
    <property type="protein sequence ID" value="CAD8175439.1"/>
    <property type="molecule type" value="Genomic_DNA"/>
</dbReference>
<feature type="coiled-coil region" evidence="1">
    <location>
        <begin position="374"/>
        <end position="401"/>
    </location>
</feature>
<keyword evidence="1" id="KW-0175">Coiled coil</keyword>
<evidence type="ECO:0000313" key="3">
    <source>
        <dbReference type="EMBL" id="CAD8175439.1"/>
    </source>
</evidence>
<sequence>MDGGGSTFDLTAPVQFLQPKINVSKQPEQPINKPQKDLQQKTQTSNSKLPQLNNNQNAVKSSNLKQTLQIQQQSPKAIQKAKKIDLFRDALQQATTKYLPLGKKEKDKIQKPKPIQELQQQQIEEIKKEYEDIVQNHYKDLYVHVANEQQKSLQDLHNKRIVTALHDLESRPKIQNELEKKEEQINKQRLYKDRLLYEIKQMIIKSRRLDELLNDLVLQNEDTVKETIEQLLEKEQIQEEKMAKQSYEIAKLRDMYLKRRKLLLEVQKQCQITYDGLKIKYQQYEASSQSMMSRKKQLESLSKIVAKYRNEFQSQQNFFGASLRGRFDPMLEEILEDELSKCGDEQALEIVQQGEKKIIAIKEDNEKRKRGEQKDKAKLALENATQNINKQKQDIKYERKKYFFLLFSNQKQMFQKLRVVTSISNQEIMKKFKLNMDLDQQELKNIQEQVGKEIEKYERQNDELIADIKKLKYEQENSILDTQINLDVLERDVTKQQDLLSEKEKQVKKVEKSINEVTMSLSRIMYQLTGKGTKPKNIEIKRTSLVATASTIQLRLERMLTVLSKTQEFLNEESINTNPRYNKVEDFICLNPKSYISQEITEQVEGNIKFVYKEEDSSDEDCKDMDEVRQQVKSRTQEDKPQIIVLKKRDIKLK</sequence>
<comment type="caution">
    <text evidence="3">The sequence shown here is derived from an EMBL/GenBank/DDBJ whole genome shotgun (WGS) entry which is preliminary data.</text>
</comment>
<protein>
    <submittedName>
        <fullName evidence="3">Uncharacterized protein</fullName>
    </submittedName>
</protein>
<evidence type="ECO:0000256" key="1">
    <source>
        <dbReference type="SAM" id="Coils"/>
    </source>
</evidence>
<keyword evidence="4" id="KW-1185">Reference proteome</keyword>
<organism evidence="3 4">
    <name type="scientific">Paramecium pentaurelia</name>
    <dbReference type="NCBI Taxonomy" id="43138"/>
    <lineage>
        <taxon>Eukaryota</taxon>
        <taxon>Sar</taxon>
        <taxon>Alveolata</taxon>
        <taxon>Ciliophora</taxon>
        <taxon>Intramacronucleata</taxon>
        <taxon>Oligohymenophorea</taxon>
        <taxon>Peniculida</taxon>
        <taxon>Parameciidae</taxon>
        <taxon>Paramecium</taxon>
    </lineage>
</organism>
<feature type="region of interest" description="Disordered" evidence="2">
    <location>
        <begin position="616"/>
        <end position="638"/>
    </location>
</feature>
<evidence type="ECO:0000313" key="4">
    <source>
        <dbReference type="Proteomes" id="UP000689195"/>
    </source>
</evidence>
<proteinExistence type="predicted"/>
<gene>
    <name evidence="3" type="ORF">PPENT_87.1.T0630056</name>
</gene>
<name>A0A8S1VI55_9CILI</name>
<accession>A0A8S1VI55</accession>
<evidence type="ECO:0000256" key="2">
    <source>
        <dbReference type="SAM" id="MobiDB-lite"/>
    </source>
</evidence>
<dbReference type="OrthoDB" id="305626at2759"/>
<dbReference type="Proteomes" id="UP000689195">
    <property type="component" value="Unassembled WGS sequence"/>
</dbReference>
<dbReference type="AlphaFoldDB" id="A0A8S1VI55"/>
<feature type="compositionally biased region" description="Basic and acidic residues" evidence="2">
    <location>
        <begin position="625"/>
        <end position="638"/>
    </location>
</feature>
<feature type="compositionally biased region" description="Polar residues" evidence="2">
    <location>
        <begin position="40"/>
        <end position="58"/>
    </location>
</feature>